<name>A0A2T0LS70_9PSEU</name>
<dbReference type="AlphaFoldDB" id="A0A2T0LS70"/>
<dbReference type="InterPro" id="IPR054058">
    <property type="entry name" value="HTH_67"/>
</dbReference>
<keyword evidence="2" id="KW-1185">Reference proteome</keyword>
<dbReference type="OrthoDB" id="157052at2"/>
<protein>
    <recommendedName>
        <fullName evidence="3">SalK</fullName>
    </recommendedName>
</protein>
<accession>A0A2T0LS70</accession>
<organism evidence="1 2">
    <name type="scientific">Prauserella shujinwangii</name>
    <dbReference type="NCBI Taxonomy" id="1453103"/>
    <lineage>
        <taxon>Bacteria</taxon>
        <taxon>Bacillati</taxon>
        <taxon>Actinomycetota</taxon>
        <taxon>Actinomycetes</taxon>
        <taxon>Pseudonocardiales</taxon>
        <taxon>Pseudonocardiaceae</taxon>
        <taxon>Prauserella</taxon>
    </lineage>
</organism>
<proteinExistence type="predicted"/>
<evidence type="ECO:0000313" key="1">
    <source>
        <dbReference type="EMBL" id="PRX46517.1"/>
    </source>
</evidence>
<comment type="caution">
    <text evidence="1">The sequence shown here is derived from an EMBL/GenBank/DDBJ whole genome shotgun (WGS) entry which is preliminary data.</text>
</comment>
<reference evidence="1 2" key="1">
    <citation type="submission" date="2018-03" db="EMBL/GenBank/DDBJ databases">
        <title>Genomic Encyclopedia of Type Strains, Phase III (KMG-III): the genomes of soil and plant-associated and newly described type strains.</title>
        <authorList>
            <person name="Whitman W."/>
        </authorList>
    </citation>
    <scope>NUCLEOTIDE SEQUENCE [LARGE SCALE GENOMIC DNA]</scope>
    <source>
        <strain evidence="1 2">CGMCC 4.7125</strain>
    </source>
</reference>
<evidence type="ECO:0000313" key="2">
    <source>
        <dbReference type="Proteomes" id="UP000238362"/>
    </source>
</evidence>
<gene>
    <name evidence="1" type="ORF">B0I33_10794</name>
</gene>
<dbReference type="EMBL" id="PVNH01000007">
    <property type="protein sequence ID" value="PRX46517.1"/>
    <property type="molecule type" value="Genomic_DNA"/>
</dbReference>
<sequence>MTADAARALWVPLETLHDVTYFTPRARAAHEAAGLRGFWRGYVATRAAPLGAVGVAAATAAFAGFAPSFLARTLPSIWEVVPPATALTARADGAVAALDEHVPWLREDSRLPEVLDVLRRLADAVPWTGRPLGAANAALDWPGDPVAALWQAATTLREHRGDGHVVAFVAEGLDGLEAHVLRDAVDGSRELMLPNRGWTERDWAAAADRLTARGLLAAGGGLTARGRALREHLERRTDQLAAAPYGEVTAGELARVDELLRPAARELAAAGAVPFPNPVGVPAP</sequence>
<evidence type="ECO:0008006" key="3">
    <source>
        <dbReference type="Google" id="ProtNLM"/>
    </source>
</evidence>
<dbReference type="Proteomes" id="UP000238362">
    <property type="component" value="Unassembled WGS sequence"/>
</dbReference>
<dbReference type="NCBIfam" id="NF047719">
    <property type="entry name" value="SCO6745_fam_HTH"/>
    <property type="match status" value="1"/>
</dbReference>
<dbReference type="Pfam" id="PF21863">
    <property type="entry name" value="HTH_67"/>
    <property type="match status" value="1"/>
</dbReference>
<dbReference type="RefSeq" id="WP_106179927.1">
    <property type="nucleotide sequence ID" value="NZ_PVNH01000007.1"/>
</dbReference>